<protein>
    <submittedName>
        <fullName evidence="4">NUDIX domain-containing protein</fullName>
    </submittedName>
</protein>
<sequence length="164" mass="18631">MDDEEARFRQTGWPGLRARLFHTYFLLRRPMTLGVRGLVLNREAGTVFLIRHTYVPGWQMPGGGVETGETMQYSLERELVEEGNIEITAPPTLASLHFNRQASRRDHVALFLVESFRQTSPKKPDREIAEAGFFPVGDLPAETTPATRRRINEIVFGAPASSYW</sequence>
<keyword evidence="5" id="KW-1185">Reference proteome</keyword>
<name>A0A371XKA8_9HYPH</name>
<dbReference type="InterPro" id="IPR020476">
    <property type="entry name" value="Nudix_hydrolase"/>
</dbReference>
<dbReference type="AlphaFoldDB" id="A0A371XKA8"/>
<dbReference type="PROSITE" id="PS51462">
    <property type="entry name" value="NUDIX"/>
    <property type="match status" value="1"/>
</dbReference>
<evidence type="ECO:0000256" key="2">
    <source>
        <dbReference type="ARBA" id="ARBA00022801"/>
    </source>
</evidence>
<dbReference type="InterPro" id="IPR015797">
    <property type="entry name" value="NUDIX_hydrolase-like_dom_sf"/>
</dbReference>
<dbReference type="GO" id="GO:0016787">
    <property type="term" value="F:hydrolase activity"/>
    <property type="evidence" value="ECO:0007669"/>
    <property type="project" value="UniProtKB-KW"/>
</dbReference>
<dbReference type="CDD" id="cd04680">
    <property type="entry name" value="NUDIX_Hydrolase"/>
    <property type="match status" value="1"/>
</dbReference>
<dbReference type="EMBL" id="QURN01000001">
    <property type="protein sequence ID" value="RFC69675.1"/>
    <property type="molecule type" value="Genomic_DNA"/>
</dbReference>
<dbReference type="PANTHER" id="PTHR43046:SF16">
    <property type="entry name" value="ADP-RIBOSE PYROPHOSPHATASE YJHB-RELATED"/>
    <property type="match status" value="1"/>
</dbReference>
<reference evidence="5" key="1">
    <citation type="submission" date="2018-08" db="EMBL/GenBank/DDBJ databases">
        <authorList>
            <person name="Im W.T."/>
        </authorList>
    </citation>
    <scope>NUCLEOTIDE SEQUENCE [LARGE SCALE GENOMIC DNA]</scope>
    <source>
        <strain evidence="5">LA-28</strain>
    </source>
</reference>
<comment type="cofactor">
    <cofactor evidence="1">
        <name>Mg(2+)</name>
        <dbReference type="ChEBI" id="CHEBI:18420"/>
    </cofactor>
</comment>
<evidence type="ECO:0000256" key="1">
    <source>
        <dbReference type="ARBA" id="ARBA00001946"/>
    </source>
</evidence>
<accession>A0A371XKA8</accession>
<dbReference type="RefSeq" id="WP_116622297.1">
    <property type="nucleotide sequence ID" value="NZ_QURN01000001.1"/>
</dbReference>
<dbReference type="InterPro" id="IPR000086">
    <property type="entry name" value="NUDIX_hydrolase_dom"/>
</dbReference>
<evidence type="ECO:0000259" key="3">
    <source>
        <dbReference type="PROSITE" id="PS51462"/>
    </source>
</evidence>
<evidence type="ECO:0000313" key="5">
    <source>
        <dbReference type="Proteomes" id="UP000262379"/>
    </source>
</evidence>
<dbReference type="PANTHER" id="PTHR43046">
    <property type="entry name" value="GDP-MANNOSE MANNOSYL HYDROLASE"/>
    <property type="match status" value="1"/>
</dbReference>
<dbReference type="PRINTS" id="PR00502">
    <property type="entry name" value="NUDIXFAMILY"/>
</dbReference>
<feature type="domain" description="Nudix hydrolase" evidence="3">
    <location>
        <begin position="30"/>
        <end position="157"/>
    </location>
</feature>
<proteinExistence type="predicted"/>
<dbReference type="SUPFAM" id="SSF55811">
    <property type="entry name" value="Nudix"/>
    <property type="match status" value="1"/>
</dbReference>
<comment type="caution">
    <text evidence="4">The sequence shown here is derived from an EMBL/GenBank/DDBJ whole genome shotgun (WGS) entry which is preliminary data.</text>
</comment>
<keyword evidence="2" id="KW-0378">Hydrolase</keyword>
<dbReference type="Pfam" id="PF00293">
    <property type="entry name" value="NUDIX"/>
    <property type="match status" value="1"/>
</dbReference>
<organism evidence="4 5">
    <name type="scientific">Mesorhizobium denitrificans</name>
    <dbReference type="NCBI Taxonomy" id="2294114"/>
    <lineage>
        <taxon>Bacteria</taxon>
        <taxon>Pseudomonadati</taxon>
        <taxon>Pseudomonadota</taxon>
        <taxon>Alphaproteobacteria</taxon>
        <taxon>Hyphomicrobiales</taxon>
        <taxon>Phyllobacteriaceae</taxon>
        <taxon>Mesorhizobium</taxon>
    </lineage>
</organism>
<dbReference type="Gene3D" id="3.90.79.10">
    <property type="entry name" value="Nucleoside Triphosphate Pyrophosphohydrolase"/>
    <property type="match status" value="1"/>
</dbReference>
<gene>
    <name evidence="4" type="ORF">DY251_01800</name>
</gene>
<evidence type="ECO:0000313" key="4">
    <source>
        <dbReference type="EMBL" id="RFC69675.1"/>
    </source>
</evidence>
<dbReference type="Proteomes" id="UP000262379">
    <property type="component" value="Unassembled WGS sequence"/>
</dbReference>